<evidence type="ECO:0000256" key="1">
    <source>
        <dbReference type="SAM" id="Phobius"/>
    </source>
</evidence>
<gene>
    <name evidence="2" type="ORF">JOF54_003259</name>
</gene>
<dbReference type="RefSeq" id="WP_210057752.1">
    <property type="nucleotide sequence ID" value="NZ_BAAAMH010000033.1"/>
</dbReference>
<accession>A0ABS4ZBC8</accession>
<reference evidence="2 3" key="1">
    <citation type="submission" date="2021-03" db="EMBL/GenBank/DDBJ databases">
        <title>Sequencing the genomes of 1000 actinobacteria strains.</title>
        <authorList>
            <person name="Klenk H.-P."/>
        </authorList>
    </citation>
    <scope>NUCLEOTIDE SEQUENCE [LARGE SCALE GENOMIC DNA]</scope>
    <source>
        <strain evidence="2 3">DSM 12936</strain>
    </source>
</reference>
<keyword evidence="1" id="KW-1133">Transmembrane helix</keyword>
<dbReference type="Proteomes" id="UP000758168">
    <property type="component" value="Unassembled WGS sequence"/>
</dbReference>
<sequence length="56" mass="5926">MPGPRRARTRPRLSDRALTALVAVLLVVLLATLVGGWLTLRSPGLDPVPLPSVSQA</sequence>
<keyword evidence="3" id="KW-1185">Reference proteome</keyword>
<organism evidence="2 3">
    <name type="scientific">Microlunatus capsulatus</name>
    <dbReference type="NCBI Taxonomy" id="99117"/>
    <lineage>
        <taxon>Bacteria</taxon>
        <taxon>Bacillati</taxon>
        <taxon>Actinomycetota</taxon>
        <taxon>Actinomycetes</taxon>
        <taxon>Propionibacteriales</taxon>
        <taxon>Propionibacteriaceae</taxon>
        <taxon>Microlunatus</taxon>
    </lineage>
</organism>
<protein>
    <submittedName>
        <fullName evidence="2">Cytochrome b561</fullName>
    </submittedName>
</protein>
<keyword evidence="1" id="KW-0812">Transmembrane</keyword>
<dbReference type="EMBL" id="JAGIOB010000001">
    <property type="protein sequence ID" value="MBP2418337.1"/>
    <property type="molecule type" value="Genomic_DNA"/>
</dbReference>
<comment type="caution">
    <text evidence="2">The sequence shown here is derived from an EMBL/GenBank/DDBJ whole genome shotgun (WGS) entry which is preliminary data.</text>
</comment>
<evidence type="ECO:0000313" key="2">
    <source>
        <dbReference type="EMBL" id="MBP2418337.1"/>
    </source>
</evidence>
<proteinExistence type="predicted"/>
<name>A0ABS4ZBC8_9ACTN</name>
<keyword evidence="1" id="KW-0472">Membrane</keyword>
<evidence type="ECO:0000313" key="3">
    <source>
        <dbReference type="Proteomes" id="UP000758168"/>
    </source>
</evidence>
<feature type="transmembrane region" description="Helical" evidence="1">
    <location>
        <begin position="20"/>
        <end position="40"/>
    </location>
</feature>